<reference evidence="2 3" key="1">
    <citation type="submission" date="2020-02" db="EMBL/GenBank/DDBJ databases">
        <title>Comparative genomics of the hypocrealean fungal genus Beauvera.</title>
        <authorList>
            <person name="Showalter D.N."/>
            <person name="Bushley K.E."/>
            <person name="Rehner S.A."/>
        </authorList>
    </citation>
    <scope>NUCLEOTIDE SEQUENCE [LARGE SCALE GENOMIC DNA]</scope>
    <source>
        <strain evidence="2 3">ARSEF4384</strain>
    </source>
</reference>
<evidence type="ECO:0000313" key="3">
    <source>
        <dbReference type="Proteomes" id="UP001397290"/>
    </source>
</evidence>
<feature type="transmembrane region" description="Helical" evidence="1">
    <location>
        <begin position="16"/>
        <end position="36"/>
    </location>
</feature>
<keyword evidence="1" id="KW-0472">Membrane</keyword>
<evidence type="ECO:0000313" key="2">
    <source>
        <dbReference type="EMBL" id="KAK8146696.1"/>
    </source>
</evidence>
<keyword evidence="1" id="KW-0812">Transmembrane</keyword>
<keyword evidence="3" id="KW-1185">Reference proteome</keyword>
<protein>
    <recommendedName>
        <fullName evidence="4">FAD-dependent urate hydroxylase HpyO FAD/NAD(P)-binding domain-containing protein</fullName>
    </recommendedName>
</protein>
<proteinExistence type="predicted"/>
<organism evidence="2 3">
    <name type="scientific">Beauveria asiatica</name>
    <dbReference type="NCBI Taxonomy" id="1069075"/>
    <lineage>
        <taxon>Eukaryota</taxon>
        <taxon>Fungi</taxon>
        <taxon>Dikarya</taxon>
        <taxon>Ascomycota</taxon>
        <taxon>Pezizomycotina</taxon>
        <taxon>Sordariomycetes</taxon>
        <taxon>Hypocreomycetidae</taxon>
        <taxon>Hypocreales</taxon>
        <taxon>Cordycipitaceae</taxon>
        <taxon>Beauveria</taxon>
    </lineage>
</organism>
<gene>
    <name evidence="2" type="ORF">G3M48_002711</name>
</gene>
<comment type="caution">
    <text evidence="2">The sequence shown here is derived from an EMBL/GenBank/DDBJ whole genome shotgun (WGS) entry which is preliminary data.</text>
</comment>
<name>A0AAW0RXZ3_9HYPO</name>
<sequence length="142" mass="15498">MLAAPSSCHFLEKKSIFVIGAGISGTAFVASLRAIWDQQVTFPQVTVFDRDSRYTHERCGGYSISLVGHDVSGGLIALSKMGWLDNVLRSAVAGVDSDDTFKLWSSDWKELTGRQHSPTSGIPTSSVRISRIEVRRILLEAA</sequence>
<dbReference type="EMBL" id="JAAHCF010000194">
    <property type="protein sequence ID" value="KAK8146696.1"/>
    <property type="molecule type" value="Genomic_DNA"/>
</dbReference>
<evidence type="ECO:0008006" key="4">
    <source>
        <dbReference type="Google" id="ProtNLM"/>
    </source>
</evidence>
<dbReference type="InterPro" id="IPR036188">
    <property type="entry name" value="FAD/NAD-bd_sf"/>
</dbReference>
<dbReference type="AlphaFoldDB" id="A0AAW0RXZ3"/>
<evidence type="ECO:0000256" key="1">
    <source>
        <dbReference type="SAM" id="Phobius"/>
    </source>
</evidence>
<keyword evidence="1" id="KW-1133">Transmembrane helix</keyword>
<dbReference type="Gene3D" id="3.50.50.60">
    <property type="entry name" value="FAD/NAD(P)-binding domain"/>
    <property type="match status" value="1"/>
</dbReference>
<accession>A0AAW0RXZ3</accession>
<dbReference type="Proteomes" id="UP001397290">
    <property type="component" value="Unassembled WGS sequence"/>
</dbReference>
<dbReference type="SUPFAM" id="SSF51905">
    <property type="entry name" value="FAD/NAD(P)-binding domain"/>
    <property type="match status" value="1"/>
</dbReference>